<protein>
    <submittedName>
        <fullName evidence="2">Uncharacterized protein</fullName>
    </submittedName>
</protein>
<sequence length="500" mass="57769">MLEFTIPATTGETDLLMITPSEVARAKERKYEFMHIGAVQVGIKLLAREGIDCSVLCVLQDNRISDFQKSLLGTLEASLCNQIAYFNCFPNFTTSLRDATHSLRLRVKTDGIAMKENMQELAIVYRVYYKLMSTTVEPKTKISNVPGLTTGFLTNPRNCAEQIKKVTWNEVTFPLEWKLSGPKIKPENTKAKSYQDKRTGNISLRFEGHRRNEVNLEEINRSTQHLNLQNLRRNHTVREPTVSGTKPYLDEQEEFELELNRPARMLRSEKLYELYEEAENCENLERLEQLVLEIQNFKIKREERKVQPYHMETGESSGTTQVTTIIKEDGKVKIPKREGPTGKKGERNSERYIPNDNIPRSPITTQGAWLELEKTLDKRKTLDQWVESLYLMGALNLGKLEPQDLQVVYEATLTGIAKKFYLTFKETERGQNWLGQIATSKSPYEFAIPFYEQFCGSISSHDEQAKKLARINIEKLSICDIGYFEEYLNEFQQYIVLLEN</sequence>
<keyword evidence="3" id="KW-1185">Reference proteome</keyword>
<name>A0AAW1WCW0_RUBAR</name>
<accession>A0AAW1WCW0</accession>
<dbReference type="InterPro" id="IPR051596">
    <property type="entry name" value="Caulimoviridae_Movement"/>
</dbReference>
<dbReference type="Proteomes" id="UP001457282">
    <property type="component" value="Unassembled WGS sequence"/>
</dbReference>
<gene>
    <name evidence="2" type="ORF">M0R45_030346</name>
</gene>
<dbReference type="EMBL" id="JBEDUW010000006">
    <property type="protein sequence ID" value="KAK9921850.1"/>
    <property type="molecule type" value="Genomic_DNA"/>
</dbReference>
<evidence type="ECO:0000313" key="2">
    <source>
        <dbReference type="EMBL" id="KAK9921850.1"/>
    </source>
</evidence>
<dbReference type="AlphaFoldDB" id="A0AAW1WCW0"/>
<comment type="caution">
    <text evidence="2">The sequence shown here is derived from an EMBL/GenBank/DDBJ whole genome shotgun (WGS) entry which is preliminary data.</text>
</comment>
<feature type="region of interest" description="Disordered" evidence="1">
    <location>
        <begin position="334"/>
        <end position="358"/>
    </location>
</feature>
<reference evidence="2 3" key="1">
    <citation type="journal article" date="2023" name="G3 (Bethesda)">
        <title>A chromosome-length genome assembly and annotation of blackberry (Rubus argutus, cv. 'Hillquist').</title>
        <authorList>
            <person name="Bruna T."/>
            <person name="Aryal R."/>
            <person name="Dudchenko O."/>
            <person name="Sargent D.J."/>
            <person name="Mead D."/>
            <person name="Buti M."/>
            <person name="Cavallini A."/>
            <person name="Hytonen T."/>
            <person name="Andres J."/>
            <person name="Pham M."/>
            <person name="Weisz D."/>
            <person name="Mascagni F."/>
            <person name="Usai G."/>
            <person name="Natali L."/>
            <person name="Bassil N."/>
            <person name="Fernandez G.E."/>
            <person name="Lomsadze A."/>
            <person name="Armour M."/>
            <person name="Olukolu B."/>
            <person name="Poorten T."/>
            <person name="Britton C."/>
            <person name="Davik J."/>
            <person name="Ashrafi H."/>
            <person name="Aiden E.L."/>
            <person name="Borodovsky M."/>
            <person name="Worthington M."/>
        </authorList>
    </citation>
    <scope>NUCLEOTIDE SEQUENCE [LARGE SCALE GENOMIC DNA]</scope>
    <source>
        <strain evidence="2">PI 553951</strain>
    </source>
</reference>
<dbReference type="PANTHER" id="PTHR47599:SF4">
    <property type="entry name" value="POLYPROTEIN"/>
    <property type="match status" value="1"/>
</dbReference>
<organism evidence="2 3">
    <name type="scientific">Rubus argutus</name>
    <name type="common">Southern blackberry</name>
    <dbReference type="NCBI Taxonomy" id="59490"/>
    <lineage>
        <taxon>Eukaryota</taxon>
        <taxon>Viridiplantae</taxon>
        <taxon>Streptophyta</taxon>
        <taxon>Embryophyta</taxon>
        <taxon>Tracheophyta</taxon>
        <taxon>Spermatophyta</taxon>
        <taxon>Magnoliopsida</taxon>
        <taxon>eudicotyledons</taxon>
        <taxon>Gunneridae</taxon>
        <taxon>Pentapetalae</taxon>
        <taxon>rosids</taxon>
        <taxon>fabids</taxon>
        <taxon>Rosales</taxon>
        <taxon>Rosaceae</taxon>
        <taxon>Rosoideae</taxon>
        <taxon>Rosoideae incertae sedis</taxon>
        <taxon>Rubus</taxon>
    </lineage>
</organism>
<evidence type="ECO:0000256" key="1">
    <source>
        <dbReference type="SAM" id="MobiDB-lite"/>
    </source>
</evidence>
<proteinExistence type="predicted"/>
<dbReference type="PANTHER" id="PTHR47599">
    <property type="entry name" value="CELL-TO-CELL MOVEMENT PROTEIN"/>
    <property type="match status" value="1"/>
</dbReference>
<evidence type="ECO:0000313" key="3">
    <source>
        <dbReference type="Proteomes" id="UP001457282"/>
    </source>
</evidence>
<dbReference type="InterPro" id="IPR028919">
    <property type="entry name" value="Viral_movement"/>
</dbReference>
<feature type="compositionally biased region" description="Basic and acidic residues" evidence="1">
    <location>
        <begin position="334"/>
        <end position="350"/>
    </location>
</feature>
<dbReference type="Pfam" id="PF01107">
    <property type="entry name" value="MP"/>
    <property type="match status" value="1"/>
</dbReference>